<gene>
    <name evidence="2" type="ORF">UR21_C0009G0078</name>
</gene>
<comment type="caution">
    <text evidence="2">The sequence shown here is derived from an EMBL/GenBank/DDBJ whole genome shotgun (WGS) entry which is preliminary data.</text>
</comment>
<reference evidence="2 3" key="1">
    <citation type="journal article" date="2015" name="Nature">
        <title>rRNA introns, odd ribosomes, and small enigmatic genomes across a large radiation of phyla.</title>
        <authorList>
            <person name="Brown C.T."/>
            <person name="Hug L.A."/>
            <person name="Thomas B.C."/>
            <person name="Sharon I."/>
            <person name="Castelle C.J."/>
            <person name="Singh A."/>
            <person name="Wilkins M.J."/>
            <person name="Williams K.H."/>
            <person name="Banfield J.F."/>
        </authorList>
    </citation>
    <scope>NUCLEOTIDE SEQUENCE [LARGE SCALE GENOMIC DNA]</scope>
</reference>
<name>A0A0G0BKB6_9BACT</name>
<sequence>MSISKFLQPYLASYNLEKLDVKDDKEIIITEILNKGDDKALLWLSKNYSRDEVERVVSIPIRGLWMKSVLKYWLYIFGINLPQKDFKRALLDLNI</sequence>
<dbReference type="EMBL" id="LBOI01000009">
    <property type="protein sequence ID" value="KKP31497.1"/>
    <property type="molecule type" value="Genomic_DNA"/>
</dbReference>
<dbReference type="Proteomes" id="UP000034803">
    <property type="component" value="Unassembled WGS sequence"/>
</dbReference>
<dbReference type="Pfam" id="PF21956">
    <property type="entry name" value="DUF6922"/>
    <property type="match status" value="1"/>
</dbReference>
<organism evidence="2 3">
    <name type="scientific">Candidatus Woesebacteria bacterium GW2011_GWC2_31_9</name>
    <dbReference type="NCBI Taxonomy" id="1618586"/>
    <lineage>
        <taxon>Bacteria</taxon>
        <taxon>Candidatus Woeseibacteriota</taxon>
    </lineage>
</organism>
<evidence type="ECO:0000313" key="3">
    <source>
        <dbReference type="Proteomes" id="UP000034803"/>
    </source>
</evidence>
<feature type="domain" description="DUF6922" evidence="1">
    <location>
        <begin position="14"/>
        <end position="57"/>
    </location>
</feature>
<evidence type="ECO:0000259" key="1">
    <source>
        <dbReference type="Pfam" id="PF21956"/>
    </source>
</evidence>
<protein>
    <recommendedName>
        <fullName evidence="1">DUF6922 domain-containing protein</fullName>
    </recommendedName>
</protein>
<accession>A0A0G0BKB6</accession>
<proteinExistence type="predicted"/>
<dbReference type="InterPro" id="IPR053830">
    <property type="entry name" value="DUF6922"/>
</dbReference>
<evidence type="ECO:0000313" key="2">
    <source>
        <dbReference type="EMBL" id="KKP31497.1"/>
    </source>
</evidence>
<dbReference type="AlphaFoldDB" id="A0A0G0BKB6"/>